<feature type="region of interest" description="Disordered" evidence="2">
    <location>
        <begin position="171"/>
        <end position="191"/>
    </location>
</feature>
<name>A0A1X0XRR7_MYCSI</name>
<organism evidence="4 5">
    <name type="scientific">Mycobacterium simiae</name>
    <name type="common">Mycobacterium habana</name>
    <dbReference type="NCBI Taxonomy" id="1784"/>
    <lineage>
        <taxon>Bacteria</taxon>
        <taxon>Bacillati</taxon>
        <taxon>Actinomycetota</taxon>
        <taxon>Actinomycetes</taxon>
        <taxon>Mycobacteriales</taxon>
        <taxon>Mycobacteriaceae</taxon>
        <taxon>Mycobacterium</taxon>
        <taxon>Mycobacterium simiae complex</taxon>
    </lineage>
</organism>
<dbReference type="Pfam" id="PF00823">
    <property type="entry name" value="PPE"/>
    <property type="match status" value="1"/>
</dbReference>
<dbReference type="Proteomes" id="UP000193040">
    <property type="component" value="Unassembled WGS sequence"/>
</dbReference>
<dbReference type="PANTHER" id="PTHR46766:SF1">
    <property type="entry name" value="GLUTAMINE-RICH PROTEIN 2"/>
    <property type="match status" value="1"/>
</dbReference>
<evidence type="ECO:0000256" key="2">
    <source>
        <dbReference type="SAM" id="MobiDB-lite"/>
    </source>
</evidence>
<dbReference type="EMBL" id="MZZM01000030">
    <property type="protein sequence ID" value="ORJ55584.1"/>
    <property type="molecule type" value="Genomic_DNA"/>
</dbReference>
<comment type="caution">
    <text evidence="4">The sequence shown here is derived from an EMBL/GenBank/DDBJ whole genome shotgun (WGS) entry which is preliminary data.</text>
</comment>
<comment type="similarity">
    <text evidence="1">Belongs to the mycobacterial PPE family.</text>
</comment>
<evidence type="ECO:0000256" key="1">
    <source>
        <dbReference type="ARBA" id="ARBA00010652"/>
    </source>
</evidence>
<sequence>MLYSGPGSQSLIAAASAWDALAAELESYTAACSSVLSHLQRDAWLGPTSLAMADAVTPYLAWVAATAERVAVASNKARAAAAAYEAAFQAMVPPEVIAANRAHVETLVGSNLFGQNTPAIAAAETAYAEMWAQDATAMYQYAASSLEAVSLAPFGCPPTIACAARYSAEHPAQLEHSPPDNSRISSSSNRLQQGESLLGNTFGDLNTLLFVPLQLVFSLAETAFDTGNYAYAVKADCAPRDAAAPQPKSASQSVGPSTLPASQGTHRPQGTDGHSPKIAGGLVVPPGWTTAAQPPIAGQDATQANRRRPPGSSGANVATQAAVPTSAASPRSPTVGRRRGNVALRKRDRRFKMPKPAVGG</sequence>
<dbReference type="Gene3D" id="1.20.1260.20">
    <property type="entry name" value="PPE superfamily"/>
    <property type="match status" value="1"/>
</dbReference>
<accession>A0A1X0XRR7</accession>
<feature type="compositionally biased region" description="Low complexity" evidence="2">
    <location>
        <begin position="179"/>
        <end position="190"/>
    </location>
</feature>
<evidence type="ECO:0000313" key="5">
    <source>
        <dbReference type="Proteomes" id="UP000193040"/>
    </source>
</evidence>
<feature type="compositionally biased region" description="Basic residues" evidence="2">
    <location>
        <begin position="336"/>
        <end position="353"/>
    </location>
</feature>
<keyword evidence="5" id="KW-1185">Reference proteome</keyword>
<dbReference type="AlphaFoldDB" id="A0A1X0XRR7"/>
<feature type="domain" description="PPE" evidence="3">
    <location>
        <begin position="2"/>
        <end position="149"/>
    </location>
</feature>
<reference evidence="4 5" key="1">
    <citation type="submission" date="2017-03" db="EMBL/GenBank/DDBJ databases">
        <title>Genomic insights into Mycobacterium simiae human colonization.</title>
        <authorList>
            <person name="Steffani J.L."/>
            <person name="Brunck M.E."/>
            <person name="Cruz E."/>
            <person name="Montiel R."/>
            <person name="Barona F."/>
        </authorList>
    </citation>
    <scope>NUCLEOTIDE SEQUENCE [LARGE SCALE GENOMIC DNA]</scope>
    <source>
        <strain evidence="4 5">MsiGto</strain>
    </source>
</reference>
<dbReference type="STRING" id="1784.VC42_11130"/>
<dbReference type="InterPro" id="IPR038332">
    <property type="entry name" value="PPE_sf"/>
</dbReference>
<feature type="compositionally biased region" description="Low complexity" evidence="2">
    <location>
        <begin position="242"/>
        <end position="253"/>
    </location>
</feature>
<evidence type="ECO:0000313" key="4">
    <source>
        <dbReference type="EMBL" id="ORJ55584.1"/>
    </source>
</evidence>
<proteinExistence type="inferred from homology"/>
<feature type="region of interest" description="Disordered" evidence="2">
    <location>
        <begin position="241"/>
        <end position="360"/>
    </location>
</feature>
<evidence type="ECO:0000259" key="3">
    <source>
        <dbReference type="Pfam" id="PF00823"/>
    </source>
</evidence>
<gene>
    <name evidence="4" type="ORF">B5M45_24830</name>
</gene>
<dbReference type="GO" id="GO:0052572">
    <property type="term" value="P:response to host immune response"/>
    <property type="evidence" value="ECO:0007669"/>
    <property type="project" value="TreeGrafter"/>
</dbReference>
<feature type="compositionally biased region" description="Polar residues" evidence="2">
    <location>
        <begin position="313"/>
        <end position="332"/>
    </location>
</feature>
<dbReference type="SUPFAM" id="SSF140459">
    <property type="entry name" value="PE/PPE dimer-like"/>
    <property type="match status" value="1"/>
</dbReference>
<dbReference type="PANTHER" id="PTHR46766">
    <property type="entry name" value="GLUTAMINE-RICH PROTEIN 2"/>
    <property type="match status" value="1"/>
</dbReference>
<dbReference type="InterPro" id="IPR000030">
    <property type="entry name" value="PPE_dom"/>
</dbReference>
<protein>
    <recommendedName>
        <fullName evidence="3">PPE domain-containing protein</fullName>
    </recommendedName>
</protein>
<feature type="compositionally biased region" description="Polar residues" evidence="2">
    <location>
        <begin position="254"/>
        <end position="268"/>
    </location>
</feature>